<dbReference type="NCBIfam" id="NF012209">
    <property type="entry name" value="LEPR-8K"/>
    <property type="match status" value="1"/>
</dbReference>
<comment type="caution">
    <text evidence="1">The sequence shown here is derived from an EMBL/GenBank/DDBJ whole genome shotgun (WGS) entry which is preliminary data.</text>
</comment>
<accession>A0A437QS63</accession>
<keyword evidence="2" id="KW-1185">Reference proteome</keyword>
<evidence type="ECO:0000313" key="1">
    <source>
        <dbReference type="EMBL" id="RVU37340.1"/>
    </source>
</evidence>
<dbReference type="Proteomes" id="UP000283077">
    <property type="component" value="Unassembled WGS sequence"/>
</dbReference>
<gene>
    <name evidence="1" type="ORF">EOE67_10665</name>
</gene>
<evidence type="ECO:0000313" key="2">
    <source>
        <dbReference type="Proteomes" id="UP000283077"/>
    </source>
</evidence>
<name>A0A437QS63_9GAMM</name>
<protein>
    <submittedName>
        <fullName evidence="1">LEPR-XLL domain-containing protein</fullName>
    </submittedName>
</protein>
<sequence length="78" mass="8663">MAVWAGVCASDIENSNCSIKGGRHLIRYATKSTLSIPQAGYRQQQYRPAKDELEPRFLYSADASYRDGNSNTSCQSEV</sequence>
<dbReference type="EMBL" id="SACS01000010">
    <property type="protein sequence ID" value="RVU37340.1"/>
    <property type="molecule type" value="Genomic_DNA"/>
</dbReference>
<dbReference type="AlphaFoldDB" id="A0A437QS63"/>
<dbReference type="InterPro" id="IPR053786">
    <property type="entry name" value="LEPRxLL_CS"/>
</dbReference>
<proteinExistence type="predicted"/>
<dbReference type="RefSeq" id="WP_127699067.1">
    <property type="nucleotide sequence ID" value="NZ_SACS01000010.1"/>
</dbReference>
<reference evidence="1 2" key="1">
    <citation type="submission" date="2019-01" db="EMBL/GenBank/DDBJ databases">
        <authorList>
            <person name="Chen W.-M."/>
        </authorList>
    </citation>
    <scope>NUCLEOTIDE SEQUENCE [LARGE SCALE GENOMIC DNA]</scope>
    <source>
        <strain evidence="1 2">KYPC3</strain>
    </source>
</reference>
<organism evidence="1 2">
    <name type="scientific">Rheinheimera riviphila</name>
    <dbReference type="NCBI Taxonomy" id="1834037"/>
    <lineage>
        <taxon>Bacteria</taxon>
        <taxon>Pseudomonadati</taxon>
        <taxon>Pseudomonadota</taxon>
        <taxon>Gammaproteobacteria</taxon>
        <taxon>Chromatiales</taxon>
        <taxon>Chromatiaceae</taxon>
        <taxon>Rheinheimera</taxon>
    </lineage>
</organism>